<dbReference type="AlphaFoldDB" id="A0A9D3N0A7"/>
<sequence length="70" mass="7967">MLMTSQNKRKGRSSSLHFIDSPRLDLHLLLNHETKLGVSKQNLRATMTGQEVDDEADDDDDTMHCVNREA</sequence>
<accession>A0A9D3N0A7</accession>
<evidence type="ECO:0000313" key="1">
    <source>
        <dbReference type="EMBL" id="KAG7314141.1"/>
    </source>
</evidence>
<gene>
    <name evidence="1" type="ORF">KOW79_022637</name>
</gene>
<dbReference type="EMBL" id="JAHKSW010000029">
    <property type="protein sequence ID" value="KAG7314141.1"/>
    <property type="molecule type" value="Genomic_DNA"/>
</dbReference>
<proteinExistence type="predicted"/>
<name>A0A9D3N0A7_9TELE</name>
<dbReference type="Proteomes" id="UP000824219">
    <property type="component" value="Linkage Group LG29"/>
</dbReference>
<reference evidence="1 2" key="1">
    <citation type="submission" date="2021-06" db="EMBL/GenBank/DDBJ databases">
        <title>Chromosome-level genome assembly of the red-tail catfish (Hemibagrus wyckioides).</title>
        <authorList>
            <person name="Shao F."/>
        </authorList>
    </citation>
    <scope>NUCLEOTIDE SEQUENCE [LARGE SCALE GENOMIC DNA]</scope>
    <source>
        <strain evidence="1">EC202008001</strain>
        <tissue evidence="1">Blood</tissue>
    </source>
</reference>
<organism evidence="1 2">
    <name type="scientific">Hemibagrus wyckioides</name>
    <dbReference type="NCBI Taxonomy" id="337641"/>
    <lineage>
        <taxon>Eukaryota</taxon>
        <taxon>Metazoa</taxon>
        <taxon>Chordata</taxon>
        <taxon>Craniata</taxon>
        <taxon>Vertebrata</taxon>
        <taxon>Euteleostomi</taxon>
        <taxon>Actinopterygii</taxon>
        <taxon>Neopterygii</taxon>
        <taxon>Teleostei</taxon>
        <taxon>Ostariophysi</taxon>
        <taxon>Siluriformes</taxon>
        <taxon>Bagridae</taxon>
        <taxon>Hemibagrus</taxon>
    </lineage>
</organism>
<keyword evidence="2" id="KW-1185">Reference proteome</keyword>
<protein>
    <submittedName>
        <fullName evidence="1">Uncharacterized protein</fullName>
    </submittedName>
</protein>
<evidence type="ECO:0000313" key="2">
    <source>
        <dbReference type="Proteomes" id="UP000824219"/>
    </source>
</evidence>
<comment type="caution">
    <text evidence="1">The sequence shown here is derived from an EMBL/GenBank/DDBJ whole genome shotgun (WGS) entry which is preliminary data.</text>
</comment>